<feature type="compositionally biased region" description="Basic and acidic residues" evidence="2">
    <location>
        <begin position="1"/>
        <end position="15"/>
    </location>
</feature>
<dbReference type="InterPro" id="IPR040256">
    <property type="entry name" value="At4g02000-like"/>
</dbReference>
<feature type="coiled-coil region" evidence="1">
    <location>
        <begin position="775"/>
        <end position="824"/>
    </location>
</feature>
<name>A0A9J5YI72_SOLCO</name>
<evidence type="ECO:0000313" key="4">
    <source>
        <dbReference type="Proteomes" id="UP000824120"/>
    </source>
</evidence>
<feature type="compositionally biased region" description="Low complexity" evidence="2">
    <location>
        <begin position="316"/>
        <end position="340"/>
    </location>
</feature>
<dbReference type="PANTHER" id="PTHR31286:SF177">
    <property type="entry name" value="ENDONUCLEASE_EXONUCLEASE_PHOSPHATASE"/>
    <property type="match status" value="1"/>
</dbReference>
<reference evidence="3 4" key="1">
    <citation type="submission" date="2020-09" db="EMBL/GenBank/DDBJ databases">
        <title>De no assembly of potato wild relative species, Solanum commersonii.</title>
        <authorList>
            <person name="Cho K."/>
        </authorList>
    </citation>
    <scope>NUCLEOTIDE SEQUENCE [LARGE SCALE GENOMIC DNA]</scope>
    <source>
        <strain evidence="3">LZ3.2</strain>
        <tissue evidence="3">Leaf</tissue>
    </source>
</reference>
<feature type="compositionally biased region" description="Polar residues" evidence="2">
    <location>
        <begin position="62"/>
        <end position="83"/>
    </location>
</feature>
<dbReference type="InterPro" id="IPR036691">
    <property type="entry name" value="Endo/exonu/phosph_ase_sf"/>
</dbReference>
<feature type="region of interest" description="Disordered" evidence="2">
    <location>
        <begin position="456"/>
        <end position="485"/>
    </location>
</feature>
<dbReference type="Proteomes" id="UP000824120">
    <property type="component" value="Chromosome 6"/>
</dbReference>
<gene>
    <name evidence="3" type="ORF">H5410_030873</name>
</gene>
<evidence type="ECO:0008006" key="5">
    <source>
        <dbReference type="Google" id="ProtNLM"/>
    </source>
</evidence>
<comment type="caution">
    <text evidence="3">The sequence shown here is derived from an EMBL/GenBank/DDBJ whole genome shotgun (WGS) entry which is preliminary data.</text>
</comment>
<evidence type="ECO:0000256" key="1">
    <source>
        <dbReference type="SAM" id="Coils"/>
    </source>
</evidence>
<dbReference type="SUPFAM" id="SSF56219">
    <property type="entry name" value="DNase I-like"/>
    <property type="match status" value="1"/>
</dbReference>
<feature type="compositionally biased region" description="Polar residues" evidence="2">
    <location>
        <begin position="16"/>
        <end position="29"/>
    </location>
</feature>
<feature type="region of interest" description="Disordered" evidence="2">
    <location>
        <begin position="1"/>
        <end position="83"/>
    </location>
</feature>
<evidence type="ECO:0000313" key="3">
    <source>
        <dbReference type="EMBL" id="KAG5599503.1"/>
    </source>
</evidence>
<proteinExistence type="predicted"/>
<dbReference type="PANTHER" id="PTHR31286">
    <property type="entry name" value="GLYCINE-RICH CELL WALL STRUCTURAL PROTEIN 1.8-LIKE"/>
    <property type="match status" value="1"/>
</dbReference>
<feature type="compositionally biased region" description="Polar residues" evidence="2">
    <location>
        <begin position="282"/>
        <end position="291"/>
    </location>
</feature>
<keyword evidence="4" id="KW-1185">Reference proteome</keyword>
<sequence length="1061" mass="123344">MQDTDQDKSMEKTGHDQQQMNEQTSQSHQTKGKGVQTGEPTRKNGIPTDNTNTEAHIHKDTNQQGGTSKVQQDNNRANREYQNNFRRISNNYAKYDPNLHKNRNVDNQRNNKIAQVWTKQRMSIEGQLIRIQAWTPDFTPEEETPIVPIWVALPELPWHCYNKVFLTTILSSIGKVLYLDSPSSQKTRGSMARVKIQIDLTKERPPHVWVGFKNSDPNKGRWQKIQYEGIPDYCMYCKHQGHVDNVCTIKKRDEDFKRRKEMEAEKKNKNKGEQEKGGTKTIQLQDNVNPETNTNSQTQQQSAPRRDYRPNETHRQAQGKNQATGQQQTTAPQVQTQQEQEIGSDNAPSLLKSHNEITMQKEHVATTTNNKTTSIDSILPSPKPLDNLVIDVDEEAVGGTEGRVHEIHTNLQDGVSKEERELTYVLYEVVDRDHRINSTALLPLYIIKRKLDNRPVRKNMEHGSTDKGQHSEEQVTNKVKKGRPLQDDYGALNLEDELDPDNQSIKEYDEEEEETSNDLIRAFGSTFHDALTEEVQELTEQQGLSSRDNSHLNTVRIQLQMDHAVSNPNGKILLLWSSEITGNIHENSEQHIIREFKHSDLTERFMVSFIYAKCKEHMRRPLWDKLLHYASRDIPWCTIGDFNVITNIEEKLGGMPYNMNKSFEFISLIEACGLIDLGYTGPLFTCCNQRAAQDRVWKRLDRSMVDDKWLEVMPQTTIEQLSSVGSDHSPLLLEMARKTGSNTKYFKFLHCWVDNENFLETVQKCWDREVTSTLMRQLHQKLKRLTTTLSNWSKKEYGDIYAKVKEFEETIRKAEEELQTNNTETLRQQLHLMNANYIRYLKLEESILKQKTQLQWFKEGDANTKYFHALMRGRRRRLFLHKINTGNDVWVQGDDQIAQAACEYFKRMFTEGGVGIRRLTDICSSLQYKQWCNFRDKSSLWGQFLKAKYCQRANPVTKKVDTGQSLVWIYMTKNKHKVEEHITWKIKFGTCSFWWDDWLGQGAPDNYTTNISNLNNATIAHFLVNGKWNERKLRQQVPPLFIPHILSTNFQYQQGVKDTVV</sequence>
<feature type="compositionally biased region" description="Basic and acidic residues" evidence="2">
    <location>
        <begin position="456"/>
        <end position="475"/>
    </location>
</feature>
<feature type="compositionally biased region" description="Low complexity" evidence="2">
    <location>
        <begin position="292"/>
        <end position="302"/>
    </location>
</feature>
<feature type="compositionally biased region" description="Basic and acidic residues" evidence="2">
    <location>
        <begin position="259"/>
        <end position="278"/>
    </location>
</feature>
<protein>
    <recommendedName>
        <fullName evidence="5">DUF4283 domain-containing protein</fullName>
    </recommendedName>
</protein>
<dbReference type="EMBL" id="JACXVP010000006">
    <property type="protein sequence ID" value="KAG5599503.1"/>
    <property type="molecule type" value="Genomic_DNA"/>
</dbReference>
<dbReference type="OrthoDB" id="424974at2759"/>
<feature type="compositionally biased region" description="Basic and acidic residues" evidence="2">
    <location>
        <begin position="304"/>
        <end position="315"/>
    </location>
</feature>
<feature type="region of interest" description="Disordered" evidence="2">
    <location>
        <begin position="259"/>
        <end position="349"/>
    </location>
</feature>
<accession>A0A9J5YI72</accession>
<dbReference type="AlphaFoldDB" id="A0A9J5YI72"/>
<dbReference type="Gene3D" id="3.60.10.10">
    <property type="entry name" value="Endonuclease/exonuclease/phosphatase"/>
    <property type="match status" value="1"/>
</dbReference>
<evidence type="ECO:0000256" key="2">
    <source>
        <dbReference type="SAM" id="MobiDB-lite"/>
    </source>
</evidence>
<organism evidence="3 4">
    <name type="scientific">Solanum commersonii</name>
    <name type="common">Commerson's wild potato</name>
    <name type="synonym">Commerson's nightshade</name>
    <dbReference type="NCBI Taxonomy" id="4109"/>
    <lineage>
        <taxon>Eukaryota</taxon>
        <taxon>Viridiplantae</taxon>
        <taxon>Streptophyta</taxon>
        <taxon>Embryophyta</taxon>
        <taxon>Tracheophyta</taxon>
        <taxon>Spermatophyta</taxon>
        <taxon>Magnoliopsida</taxon>
        <taxon>eudicotyledons</taxon>
        <taxon>Gunneridae</taxon>
        <taxon>Pentapetalae</taxon>
        <taxon>asterids</taxon>
        <taxon>lamiids</taxon>
        <taxon>Solanales</taxon>
        <taxon>Solanaceae</taxon>
        <taxon>Solanoideae</taxon>
        <taxon>Solaneae</taxon>
        <taxon>Solanum</taxon>
    </lineage>
</organism>
<keyword evidence="1" id="KW-0175">Coiled coil</keyword>